<accession>A0A5C7S765</accession>
<gene>
    <name evidence="2" type="ORF">E6Q80_21865</name>
</gene>
<evidence type="ECO:0000313" key="3">
    <source>
        <dbReference type="Proteomes" id="UP000321192"/>
    </source>
</evidence>
<evidence type="ECO:0000313" key="2">
    <source>
        <dbReference type="EMBL" id="TXH78795.1"/>
    </source>
</evidence>
<proteinExistence type="predicted"/>
<dbReference type="Proteomes" id="UP000321192">
    <property type="component" value="Unassembled WGS sequence"/>
</dbReference>
<dbReference type="AlphaFoldDB" id="A0A5C7S765"/>
<name>A0A5C7S765_THASP</name>
<reference evidence="2 3" key="1">
    <citation type="submission" date="2018-09" db="EMBL/GenBank/DDBJ databases">
        <title>Metagenome Assembled Genomes from an Advanced Water Purification Facility.</title>
        <authorList>
            <person name="Stamps B.W."/>
            <person name="Spear J.R."/>
        </authorList>
    </citation>
    <scope>NUCLEOTIDE SEQUENCE [LARGE SCALE GENOMIC DNA]</scope>
    <source>
        <strain evidence="2">Bin_27_1</strain>
    </source>
</reference>
<dbReference type="RefSeq" id="WP_276662321.1">
    <property type="nucleotide sequence ID" value="NZ_SSFD01000375.1"/>
</dbReference>
<comment type="caution">
    <text evidence="2">The sequence shown here is derived from an EMBL/GenBank/DDBJ whole genome shotgun (WGS) entry which is preliminary data.</text>
</comment>
<organism evidence="2 3">
    <name type="scientific">Thauera aminoaromatica</name>
    <dbReference type="NCBI Taxonomy" id="164330"/>
    <lineage>
        <taxon>Bacteria</taxon>
        <taxon>Pseudomonadati</taxon>
        <taxon>Pseudomonadota</taxon>
        <taxon>Betaproteobacteria</taxon>
        <taxon>Rhodocyclales</taxon>
        <taxon>Zoogloeaceae</taxon>
        <taxon>Thauera</taxon>
    </lineage>
</organism>
<dbReference type="Pfam" id="PF25164">
    <property type="entry name" value="CoiA_N"/>
    <property type="match status" value="1"/>
</dbReference>
<sequence>MTEQTLHGLDFGLDQTGRMRGIDEVEQGLACNCVCPRCGGPLTAKKGRVRVHHFAHQGASCNTGAETALHRTAKQVVACERRLLLPGQDTPTPYRDAALPDEMYWPGRRPDVVLWSESMTLDVEVTVTHPCDPEKLDEIVRKGIPTIELDLSTAFRHRRLGWTVDQLTDRLVHDPAIRRWLHLPEPAAEKEWLTTTPETQTQTKPAAPVTSTRTSRIYAPFEGTLLVFDPWYGLVPRDPVARAQLIRELDARRSTEK</sequence>
<dbReference type="InterPro" id="IPR057253">
    <property type="entry name" value="CoiA-like_N"/>
</dbReference>
<evidence type="ECO:0000259" key="1">
    <source>
        <dbReference type="Pfam" id="PF25164"/>
    </source>
</evidence>
<feature type="domain" description="Competence protein CoiA-like N-terminal" evidence="1">
    <location>
        <begin position="32"/>
        <end position="62"/>
    </location>
</feature>
<protein>
    <recommendedName>
        <fullName evidence="1">Competence protein CoiA-like N-terminal domain-containing protein</fullName>
    </recommendedName>
</protein>
<dbReference type="EMBL" id="SSFD01000375">
    <property type="protein sequence ID" value="TXH78795.1"/>
    <property type="molecule type" value="Genomic_DNA"/>
</dbReference>